<dbReference type="InterPro" id="IPR013783">
    <property type="entry name" value="Ig-like_fold"/>
</dbReference>
<dbReference type="InterPro" id="IPR003597">
    <property type="entry name" value="Ig_C1-set"/>
</dbReference>
<feature type="non-terminal residue" evidence="2">
    <location>
        <position position="82"/>
    </location>
</feature>
<dbReference type="EMBL" id="VXBY01004140">
    <property type="protein sequence ID" value="NXP41241.1"/>
    <property type="molecule type" value="Genomic_DNA"/>
</dbReference>
<reference evidence="2 3" key="1">
    <citation type="submission" date="2019-09" db="EMBL/GenBank/DDBJ databases">
        <title>Bird 10,000 Genomes (B10K) Project - Family phase.</title>
        <authorList>
            <person name="Zhang G."/>
        </authorList>
    </citation>
    <scope>NUCLEOTIDE SEQUENCE [LARGE SCALE GENOMIC DNA]</scope>
    <source>
        <strain evidence="2">B10K-DU-002-43</strain>
        <tissue evidence="2">Muscle</tissue>
    </source>
</reference>
<dbReference type="Proteomes" id="UP000524007">
    <property type="component" value="Unassembled WGS sequence"/>
</dbReference>
<name>A0A7L2A271_LEILU</name>
<organism evidence="2 3">
    <name type="scientific">Leiothrix lutea</name>
    <name type="common">Red-billed leiothrix</name>
    <name type="synonym">Sylvia lutea</name>
    <dbReference type="NCBI Taxonomy" id="36275"/>
    <lineage>
        <taxon>Eukaryota</taxon>
        <taxon>Metazoa</taxon>
        <taxon>Chordata</taxon>
        <taxon>Craniata</taxon>
        <taxon>Vertebrata</taxon>
        <taxon>Euteleostomi</taxon>
        <taxon>Archelosauria</taxon>
        <taxon>Archosauria</taxon>
        <taxon>Dinosauria</taxon>
        <taxon>Saurischia</taxon>
        <taxon>Theropoda</taxon>
        <taxon>Coelurosauria</taxon>
        <taxon>Aves</taxon>
        <taxon>Neognathae</taxon>
        <taxon>Neoaves</taxon>
        <taxon>Telluraves</taxon>
        <taxon>Australaves</taxon>
        <taxon>Passeriformes</taxon>
        <taxon>Sylvioidea</taxon>
        <taxon>Leiothrichidae</taxon>
        <taxon>Leiothrix</taxon>
    </lineage>
</organism>
<dbReference type="AlphaFoldDB" id="A0A7L2A271"/>
<evidence type="ECO:0000313" key="2">
    <source>
        <dbReference type="EMBL" id="NXP41241.1"/>
    </source>
</evidence>
<dbReference type="SUPFAM" id="SSF48726">
    <property type="entry name" value="Immunoglobulin"/>
    <property type="match status" value="1"/>
</dbReference>
<dbReference type="InterPro" id="IPR036179">
    <property type="entry name" value="Ig-like_dom_sf"/>
</dbReference>
<sequence>PSVSIFLGPSSSQPSPRGLLCPMMDFYPAHIQLRSFQGQQELSGHVMATAVVPNGDRTHQLLVLLETSVPPCGVTSSCQVEH</sequence>
<dbReference type="Pfam" id="PF07654">
    <property type="entry name" value="C1-set"/>
    <property type="match status" value="1"/>
</dbReference>
<evidence type="ECO:0000259" key="1">
    <source>
        <dbReference type="Pfam" id="PF07654"/>
    </source>
</evidence>
<evidence type="ECO:0000313" key="3">
    <source>
        <dbReference type="Proteomes" id="UP000524007"/>
    </source>
</evidence>
<keyword evidence="3" id="KW-1185">Reference proteome</keyword>
<accession>A0A7L2A271</accession>
<protein>
    <submittedName>
        <fullName evidence="2">HB21 protein</fullName>
    </submittedName>
</protein>
<comment type="caution">
    <text evidence="2">The sequence shown here is derived from an EMBL/GenBank/DDBJ whole genome shotgun (WGS) entry which is preliminary data.</text>
</comment>
<gene>
    <name evidence="2" type="primary">Boladqb</name>
    <name evidence="2" type="ORF">LEILUT_R02886</name>
</gene>
<proteinExistence type="predicted"/>
<dbReference type="Gene3D" id="2.60.40.10">
    <property type="entry name" value="Immunoglobulins"/>
    <property type="match status" value="1"/>
</dbReference>
<feature type="domain" description="Immunoglobulin C1-set" evidence="1">
    <location>
        <begin position="7"/>
        <end position="82"/>
    </location>
</feature>
<feature type="non-terminal residue" evidence="2">
    <location>
        <position position="1"/>
    </location>
</feature>